<dbReference type="Proteomes" id="UP001059380">
    <property type="component" value="Chromosome"/>
</dbReference>
<dbReference type="EMBL" id="CP093313">
    <property type="protein sequence ID" value="UWZ82468.1"/>
    <property type="molecule type" value="Genomic_DNA"/>
</dbReference>
<keyword evidence="2" id="KW-1185">Reference proteome</keyword>
<gene>
    <name evidence="1" type="ORF">MOP44_18050</name>
</gene>
<evidence type="ECO:0000313" key="2">
    <source>
        <dbReference type="Proteomes" id="UP001059380"/>
    </source>
</evidence>
<name>A0A9J7BHN4_9BACT</name>
<evidence type="ECO:0000313" key="1">
    <source>
        <dbReference type="EMBL" id="UWZ82468.1"/>
    </source>
</evidence>
<dbReference type="AlphaFoldDB" id="A0A9J7BHN4"/>
<accession>A0A9J7BHN4</accession>
<dbReference type="KEGG" id="orp:MOP44_18050"/>
<dbReference type="RefSeq" id="WP_260791652.1">
    <property type="nucleotide sequence ID" value="NZ_CP093313.1"/>
</dbReference>
<reference evidence="1" key="1">
    <citation type="submission" date="2021-04" db="EMBL/GenBank/DDBJ databases">
        <title>Phylogenetic analysis of Acidobacteriaceae.</title>
        <authorList>
            <person name="Qiu L."/>
            <person name="Zhang Q."/>
        </authorList>
    </citation>
    <scope>NUCLEOTIDE SEQUENCE</scope>
    <source>
        <strain evidence="1">DSM 25168</strain>
    </source>
</reference>
<proteinExistence type="predicted"/>
<protein>
    <submittedName>
        <fullName evidence="1">Uncharacterized protein</fullName>
    </submittedName>
</protein>
<organism evidence="1 2">
    <name type="scientific">Occallatibacter riparius</name>
    <dbReference type="NCBI Taxonomy" id="1002689"/>
    <lineage>
        <taxon>Bacteria</taxon>
        <taxon>Pseudomonadati</taxon>
        <taxon>Acidobacteriota</taxon>
        <taxon>Terriglobia</taxon>
        <taxon>Terriglobales</taxon>
        <taxon>Acidobacteriaceae</taxon>
        <taxon>Occallatibacter</taxon>
    </lineage>
</organism>
<sequence>MADQLREHRESTQAAREAMFRSEAQRAWIDLQEAVRSTAEGKRYKGELFLWRVLPAHPKSLVLKNVALSFVEREWDSRTFTLLLGGIPGLHALWATTSPDPEFVDIQYEGRDHWRIGGSTEVLQTSGENSAAEHICRALVTYFDDFQSSRCQPII</sequence>